<dbReference type="PANTHER" id="PTHR10039">
    <property type="entry name" value="AMELOGENIN"/>
    <property type="match status" value="1"/>
</dbReference>
<evidence type="ECO:0000313" key="4">
    <source>
        <dbReference type="Proteomes" id="UP000298138"/>
    </source>
</evidence>
<protein>
    <recommendedName>
        <fullName evidence="2">Nephrocystin 3-like N-terminal domain-containing protein</fullName>
    </recommendedName>
</protein>
<keyword evidence="1" id="KW-0677">Repeat</keyword>
<organism evidence="3 4">
    <name type="scientific">Ascodesmis nigricans</name>
    <dbReference type="NCBI Taxonomy" id="341454"/>
    <lineage>
        <taxon>Eukaryota</taxon>
        <taxon>Fungi</taxon>
        <taxon>Dikarya</taxon>
        <taxon>Ascomycota</taxon>
        <taxon>Pezizomycotina</taxon>
        <taxon>Pezizomycetes</taxon>
        <taxon>Pezizales</taxon>
        <taxon>Ascodesmidaceae</taxon>
        <taxon>Ascodesmis</taxon>
    </lineage>
</organism>
<dbReference type="InterPro" id="IPR056884">
    <property type="entry name" value="NPHP3-like_N"/>
</dbReference>
<proteinExistence type="predicted"/>
<feature type="non-terminal residue" evidence="3">
    <location>
        <position position="1"/>
    </location>
</feature>
<evidence type="ECO:0000259" key="2">
    <source>
        <dbReference type="Pfam" id="PF24883"/>
    </source>
</evidence>
<dbReference type="AlphaFoldDB" id="A0A4S2MVV0"/>
<gene>
    <name evidence="3" type="ORF">EX30DRAFT_307309</name>
</gene>
<keyword evidence="4" id="KW-1185">Reference proteome</keyword>
<dbReference type="Pfam" id="PF24883">
    <property type="entry name" value="NPHP3_N"/>
    <property type="match status" value="1"/>
</dbReference>
<dbReference type="Proteomes" id="UP000298138">
    <property type="component" value="Unassembled WGS sequence"/>
</dbReference>
<dbReference type="STRING" id="341454.A0A4S2MVV0"/>
<sequence>FLFSKDDDNLKKVENFVTTLALQLAEHVPGLASFVREVVEKKPGISEKILQIQWKHLIADPLSSLDQPMLEGFVVIIDALDECEKDDEMRLILRVIAQANEIRTTRLKVFITSRPEATIREVFGDAAMITHQLRVLQKVPKKTIYHGIRLYFQDKLRDFVTPEDLDRLVQRAGGLFIWASTACKFLNDAPAMKGERLNILLTNGKSS</sequence>
<dbReference type="InParanoid" id="A0A4S2MVV0"/>
<dbReference type="OrthoDB" id="674604at2759"/>
<feature type="domain" description="Nephrocystin 3-like N-terminal" evidence="2">
    <location>
        <begin position="1"/>
        <end position="114"/>
    </location>
</feature>
<dbReference type="EMBL" id="ML220123">
    <property type="protein sequence ID" value="TGZ80762.1"/>
    <property type="molecule type" value="Genomic_DNA"/>
</dbReference>
<evidence type="ECO:0000313" key="3">
    <source>
        <dbReference type="EMBL" id="TGZ80762.1"/>
    </source>
</evidence>
<reference evidence="3 4" key="1">
    <citation type="submission" date="2019-04" db="EMBL/GenBank/DDBJ databases">
        <title>Comparative genomics and transcriptomics to analyze fruiting body development in filamentous ascomycetes.</title>
        <authorList>
            <consortium name="DOE Joint Genome Institute"/>
            <person name="Lutkenhaus R."/>
            <person name="Traeger S."/>
            <person name="Breuer J."/>
            <person name="Kuo A."/>
            <person name="Lipzen A."/>
            <person name="Pangilinan J."/>
            <person name="Dilworth D."/>
            <person name="Sandor L."/>
            <person name="Poggeler S."/>
            <person name="Barry K."/>
            <person name="Grigoriev I.V."/>
            <person name="Nowrousian M."/>
        </authorList>
    </citation>
    <scope>NUCLEOTIDE SEQUENCE [LARGE SCALE GENOMIC DNA]</scope>
    <source>
        <strain evidence="3 4">CBS 389.68</strain>
    </source>
</reference>
<evidence type="ECO:0000256" key="1">
    <source>
        <dbReference type="ARBA" id="ARBA00022737"/>
    </source>
</evidence>
<accession>A0A4S2MVV0</accession>
<name>A0A4S2MVV0_9PEZI</name>